<proteinExistence type="predicted"/>
<dbReference type="GO" id="GO:0005615">
    <property type="term" value="C:extracellular space"/>
    <property type="evidence" value="ECO:0007669"/>
    <property type="project" value="TreeGrafter"/>
</dbReference>
<dbReference type="SMART" id="SM00564">
    <property type="entry name" value="PQQ"/>
    <property type="match status" value="22"/>
</dbReference>
<dbReference type="InterPro" id="IPR002048">
    <property type="entry name" value="EF_hand_dom"/>
</dbReference>
<protein>
    <submittedName>
        <fullName evidence="3">Cell surface protein</fullName>
    </submittedName>
</protein>
<dbReference type="Gene3D" id="2.130.10.10">
    <property type="entry name" value="YVTN repeat-like/Quinoprotein amine dehydrogenase"/>
    <property type="match status" value="2"/>
</dbReference>
<feature type="domain" description="PKD" evidence="1">
    <location>
        <begin position="29"/>
        <end position="85"/>
    </location>
</feature>
<dbReference type="EMBL" id="CP009506">
    <property type="protein sequence ID" value="AKB29128.1"/>
    <property type="molecule type" value="Genomic_DNA"/>
</dbReference>
<accession>A0A0E3P872</accession>
<feature type="domain" description="PKD" evidence="1">
    <location>
        <begin position="1846"/>
        <end position="1912"/>
    </location>
</feature>
<dbReference type="GO" id="GO:0004181">
    <property type="term" value="F:metallocarboxypeptidase activity"/>
    <property type="evidence" value="ECO:0007669"/>
    <property type="project" value="TreeGrafter"/>
</dbReference>
<dbReference type="PANTHER" id="PTHR11532:SF57">
    <property type="entry name" value="CARBOXYPEPTIDASE D, B"/>
    <property type="match status" value="1"/>
</dbReference>
<dbReference type="PANTHER" id="PTHR11532">
    <property type="entry name" value="PROTEASE M14 CARBOXYPEPTIDASE"/>
    <property type="match status" value="1"/>
</dbReference>
<dbReference type="PATRIC" id="fig|1434120.4.peg.3156"/>
<dbReference type="GO" id="GO:0016485">
    <property type="term" value="P:protein processing"/>
    <property type="evidence" value="ECO:0007669"/>
    <property type="project" value="TreeGrafter"/>
</dbReference>
<dbReference type="InterPro" id="IPR015943">
    <property type="entry name" value="WD40/YVTN_repeat-like_dom_sf"/>
</dbReference>
<feature type="domain" description="PKD" evidence="1">
    <location>
        <begin position="701"/>
        <end position="786"/>
    </location>
</feature>
<evidence type="ECO:0000313" key="4">
    <source>
        <dbReference type="Proteomes" id="UP000033111"/>
    </source>
</evidence>
<dbReference type="PROSITE" id="PS50222">
    <property type="entry name" value="EF_HAND_2"/>
    <property type="match status" value="1"/>
</dbReference>
<dbReference type="SUPFAM" id="SSF49299">
    <property type="entry name" value="PKD domain"/>
    <property type="match status" value="13"/>
</dbReference>
<organism evidence="3 4">
    <name type="scientific">Methanosarcina siciliae T4/M</name>
    <dbReference type="NCBI Taxonomy" id="1434120"/>
    <lineage>
        <taxon>Archaea</taxon>
        <taxon>Methanobacteriati</taxon>
        <taxon>Methanobacteriota</taxon>
        <taxon>Stenosarchaea group</taxon>
        <taxon>Methanomicrobia</taxon>
        <taxon>Methanosarcinales</taxon>
        <taxon>Methanosarcinaceae</taxon>
        <taxon>Methanosarcina</taxon>
    </lineage>
</organism>
<dbReference type="Pfam" id="PF11824">
    <property type="entry name" value="DUF3344"/>
    <property type="match status" value="2"/>
</dbReference>
<dbReference type="KEGG" id="msw:MSSIT_2409"/>
<dbReference type="InterPro" id="IPR011635">
    <property type="entry name" value="CARDB"/>
</dbReference>
<dbReference type="InterPro" id="IPR011047">
    <property type="entry name" value="Quinoprotein_ADH-like_sf"/>
</dbReference>
<dbReference type="SMART" id="SM00089">
    <property type="entry name" value="PKD"/>
    <property type="match status" value="13"/>
</dbReference>
<dbReference type="Gene3D" id="2.60.40.10">
    <property type="entry name" value="Immunoglobulins"/>
    <property type="match status" value="14"/>
</dbReference>
<dbReference type="InterPro" id="IPR050753">
    <property type="entry name" value="Peptidase_M14_domain"/>
</dbReference>
<dbReference type="GO" id="GO:0006518">
    <property type="term" value="P:peptide metabolic process"/>
    <property type="evidence" value="ECO:0007669"/>
    <property type="project" value="TreeGrafter"/>
</dbReference>
<dbReference type="Pfam" id="PF13360">
    <property type="entry name" value="PQQ_2"/>
    <property type="match status" value="5"/>
</dbReference>
<dbReference type="FunFam" id="2.130.10.10:FF:003350">
    <property type="entry name" value="Cell surface protein"/>
    <property type="match status" value="1"/>
</dbReference>
<feature type="domain" description="PKD" evidence="1">
    <location>
        <begin position="176"/>
        <end position="242"/>
    </location>
</feature>
<feature type="domain" description="PKD" evidence="1">
    <location>
        <begin position="787"/>
        <end position="872"/>
    </location>
</feature>
<feature type="domain" description="PKD" evidence="1">
    <location>
        <begin position="93"/>
        <end position="162"/>
    </location>
</feature>
<evidence type="ECO:0000259" key="1">
    <source>
        <dbReference type="PROSITE" id="PS50093"/>
    </source>
</evidence>
<keyword evidence="4" id="KW-1185">Reference proteome</keyword>
<dbReference type="InterPro" id="IPR000601">
    <property type="entry name" value="PKD_dom"/>
</dbReference>
<dbReference type="CDD" id="cd00146">
    <property type="entry name" value="PKD"/>
    <property type="match status" value="13"/>
</dbReference>
<evidence type="ECO:0000313" key="3">
    <source>
        <dbReference type="EMBL" id="AKB29128.1"/>
    </source>
</evidence>
<feature type="domain" description="PKD" evidence="1">
    <location>
        <begin position="1325"/>
        <end position="1410"/>
    </location>
</feature>
<dbReference type="PROSITE" id="PS50093">
    <property type="entry name" value="PKD"/>
    <property type="match status" value="13"/>
</dbReference>
<dbReference type="InterPro" id="IPR002372">
    <property type="entry name" value="PQQ_rpt_dom"/>
</dbReference>
<dbReference type="InterPro" id="IPR022409">
    <property type="entry name" value="PKD/Chitinase_dom"/>
</dbReference>
<dbReference type="InterPro" id="IPR013783">
    <property type="entry name" value="Ig-like_fold"/>
</dbReference>
<feature type="domain" description="PKD" evidence="1">
    <location>
        <begin position="263"/>
        <end position="348"/>
    </location>
</feature>
<feature type="domain" description="PKD" evidence="1">
    <location>
        <begin position="1239"/>
        <end position="1324"/>
    </location>
</feature>
<dbReference type="FunFam" id="2.60.40.10:FF:003380">
    <property type="match status" value="1"/>
</dbReference>
<dbReference type="FunFam" id="2.60.40.10:FF:002220">
    <property type="entry name" value="Cell surface protein"/>
    <property type="match status" value="1"/>
</dbReference>
<dbReference type="SUPFAM" id="SSF50998">
    <property type="entry name" value="Quinoprotein alcohol dehydrogenase-like"/>
    <property type="match status" value="5"/>
</dbReference>
<evidence type="ECO:0000259" key="2">
    <source>
        <dbReference type="PROSITE" id="PS50222"/>
    </source>
</evidence>
<dbReference type="InterPro" id="IPR035986">
    <property type="entry name" value="PKD_dom_sf"/>
</dbReference>
<dbReference type="InterPro" id="IPR018247">
    <property type="entry name" value="EF_Hand_1_Ca_BS"/>
</dbReference>
<dbReference type="Pfam" id="PF18911">
    <property type="entry name" value="PKD_4"/>
    <property type="match status" value="12"/>
</dbReference>
<name>A0A0E3P872_9EURY</name>
<dbReference type="Pfam" id="PF07705">
    <property type="entry name" value="CARDB"/>
    <property type="match status" value="1"/>
</dbReference>
<dbReference type="Gene3D" id="2.80.10.50">
    <property type="match status" value="1"/>
</dbReference>
<feature type="domain" description="PKD" evidence="1">
    <location>
        <begin position="2284"/>
        <end position="2367"/>
    </location>
</feature>
<dbReference type="Gene3D" id="2.40.128.630">
    <property type="match status" value="5"/>
</dbReference>
<dbReference type="GO" id="GO:0005509">
    <property type="term" value="F:calcium ion binding"/>
    <property type="evidence" value="ECO:0007669"/>
    <property type="project" value="InterPro"/>
</dbReference>
<dbReference type="HOGENOM" id="CLU_225877_0_0_2"/>
<reference evidence="3 4" key="1">
    <citation type="submission" date="2014-07" db="EMBL/GenBank/DDBJ databases">
        <title>Methanogenic archaea and the global carbon cycle.</title>
        <authorList>
            <person name="Henriksen J.R."/>
            <person name="Luke J."/>
            <person name="Reinhart S."/>
            <person name="Benedict M.N."/>
            <person name="Youngblut N.D."/>
            <person name="Metcalf M.E."/>
            <person name="Whitaker R.J."/>
            <person name="Metcalf W.W."/>
        </authorList>
    </citation>
    <scope>NUCLEOTIDE SEQUENCE [LARGE SCALE GENOMIC DNA]</scope>
    <source>
        <strain evidence="3 4">T4/M</strain>
    </source>
</reference>
<dbReference type="Proteomes" id="UP000033111">
    <property type="component" value="Chromosome"/>
</dbReference>
<dbReference type="PROSITE" id="PS00018">
    <property type="entry name" value="EF_HAND_1"/>
    <property type="match status" value="1"/>
</dbReference>
<gene>
    <name evidence="3" type="ORF">MSSIT_2409</name>
</gene>
<dbReference type="Gene3D" id="2.40.10.480">
    <property type="match status" value="2"/>
</dbReference>
<feature type="domain" description="PKD" evidence="1">
    <location>
        <begin position="1936"/>
        <end position="2019"/>
    </location>
</feature>
<dbReference type="SUPFAM" id="SSF101898">
    <property type="entry name" value="NHL repeat"/>
    <property type="match status" value="1"/>
</dbReference>
<feature type="domain" description="EF-hand" evidence="2">
    <location>
        <begin position="3053"/>
        <end position="3073"/>
    </location>
</feature>
<sequence>METVGPIANFTANTTSGPAPLTVQFTDISTNATSWAWDFENDGTIDSTDQNPVHTYSTEGIYTVNFTVGNAGGNASEVKTGYISVSEPLPSAPVANFYADITSGIGPLTVHFTDSSSGSPDTWEWDFDNDGDVDSTEQNPQFIYTDEGTYSVKLTVTSSAGNDSEMKIDYITVVYPSPDFTANVTEGTVPLTVEFTGNISGLAPGYWNMWAWDVDGDGTYDYSPNFNITHTYTEPGTYDVIVKYDSWTPKKKAGYITVFSSIPVANFSADITSGNAPLTVNFTDQSTGTVSSYSWDFENDGVVDSTEQNPSYIYASAGTYTVNLTVTNAAGSDSKVKINYITVEGTGTGGLANTPWPKFGYDLNNTGQSPYLGPQTGNVVWTYATTGSFRYNNPVLGSDGTVYIGSYDDNVLYAFNPDGTLKWSYATDSVRSSPAIASDGTIYVGSLDKNLYALNPNGTLKWTYATGGRIYGSPAIASDGTVYIGNYDNNLYALNANGTLKWTYATGGRIYYGSPAIGSDGTVYVGSYDNSVYALNANGTLKWSYATSGRIYSSPAIGSDGTVYAGSYDNSVYALNANGTLKWTYATGGRIYSSPAIASDGTVYAGSLDGSLYALNADGTLKWTYATGALRYGSPVIGSDGLVYIGSYDKNLYAINPDGTLAWTYATGNYAYYDTPAIGSDGTLYYGGYDNKLYAFRDVAPAAEFSGTPTVGNTPLTIRFTDESANIPTSWAWDFGDGNSTNAIVQNPIHTYTAAGTYNVTLTSTNCAGSDMESKTGYITVSPAGATVAQFSGTPTTGFVPMAVQFTDASTNTPTSWAWDFDNDGTIDSTDQNPSYTYNTSGTYTVKLTASGSGGSDNEIKTDYITVDPANSLAETAWPKFHYDLKNTGQSPYNGSQNNNIVWEYTADGSLDFNSAVIGTDGTIYIGCSGTNKFYALNPDGTLKWTFSVGYSSQKFEDSPALGMDGTIYTGNRNGNLYAINPDGTLKWSYATGSDIYHAPTIGPDGTVYVASFDRYLYAIDQEGSLKWKAQWQATSNTNFAFGSPAIGSDGTIYVGSTDGVVYAFNLDGTEKWNYTTGSTIYGSSAIGSDGTVYVGDDSGIVSALNANGTLKWNCSVGYYYIGGFVNEPIRSTPAIGSDGTVYVGALYGHLYALDPNGTIQWSYATGNYLHGSPTIGADGTVYVVNSAGKVCAINPDGTLEWDSTLGGSIDSNSPAIGSDSTLYVTAGSKIYAIRPEAPVAEFSAEPTSGDEPLTVRFTDESTKAPTSWLWDFGDGDDTNATMQNPVHTYNTAGTYTVTLTATNIAGNGTESKTGYITVLEAVTPVANFSAEPTSGDVPLTVRFTDESANNPTSWLWYFGDGDDTNATMQNPVHTYNAAGTYTVTLTATNIAGDGTASKTGYVTVVDAVTPIANFSAEPTSGEVPLTVNFTDGSANNPTSWLWNFGDGSTSDQQNPSHRYIFTGNYTVTLTATNAGGSGNETKTDYITVTAGETLELADSAWPKYGYDLNNTGQSPYTGPQSNNTVWTYTAGGTFFIGSSSIGPDGTIYIGNGDNNLYAFYPNGTLKWTYCAGGSFAYSTPAIDSNGTVYIGNDGDSKLYAINPDGTLKWTYSAGNGVRGSPTIGPDGRIYVGSRDGSLHALYPDGTVMWTYAGGSYFFYGSPAIGPDGTIYAGNYDQKLYAVHPNGTLKWSYETGDVIYNAPAIATDGTVYIGSYDHNLYAINPDGTLRWNYTTGAQIYGAPSIGADDTVYIGSYDKNLYAINPDGTLKWTYEADNGFRDSQPVIGADGTVYIGDEMGKCYAISPEGTLKWDYAIGGRIYGPASIGSDGTLYVGGYDNILYAFRDVAEFNAGPKGGGAPLTVRFTDLSTGDPTSWAWDFGDGDDTNATVQNPVHVYTEPGIYNVTLTVADAYHSYSTEKIGYINVTNDSSGVTAPIPSFTTDASSGRVPFTVQFTDTTTGNVSTWSWDFGDGETSDEQNPVHTYVTEGTHTVTLTTTGPGGTDTATSTMKVAAPLNTGSYDGGSPLLTVQEGNVSGGLWHGSWPGFSGYGEQTFTLPPHTEIKWARLYADVYCGLMTDIKSFSMTIDIDGDGDGIYELQKHDAASIDYTNTPAWVNDHVVRVTSDYFMWYDLTDNITGNEVNIRATGGGSDGRIKHVTLVVAYDDGDDDKIHYWVNQGHDTANTGSYTGSTVFGTSALSDPDAVNLSSIYCASVNGASTYNGESLSSGGPQGEYFGYNDWNVTEYFNSGEDSTLTYAPTGSYYKIQIALLTASGAGSSGGDAPGADFTANVTSGVIPLTVSFTDESTGSPSSWLWDFGDGNNSMEQNPVYTYSTEGTYSINLTVTNEDGSDSELKTDYITVTQAGQVATNDLSISGLVNTVPASAVFARETNTVKVLNVQNTGTATLSNISIAVYVSDVSSGTVPVNTTTIASLAGNAKTTVTLIDPTIRDIEGGTVTYTAVVDPDNLIAETDETNNNKSSAAKNVRYNGYKGKGIYWEGGSNITTRHTFDLQGNLLYSTQPDSAYQPVGWESRTETWNAGDLPVPDGSTIEKAFLYVAYNWDQTPGGYPWLNINFNGNTLDNGNISTGNGTLYRDWSNFGAYADYEYGLCVYDVTDKFSSAGNSLVMTPVGENKNALYPSTLVVIYGNDNETRKQIFINEECDELAYSETSYGTTPEEATAYAPFTGISINVSNVQNATLHSFAGSAGPDEGNLLFNGNIVASNAWQGSSNSGSSLVFDATNYINASGNEAGIQSTTSGGMNALQQILVVEYEKAAPAAPVADFSAAPSSGDIPLNVQFTDESTGFPTSWFWNFGDGANSTEQNPSHTYTAEGNYTVNLTVENAAGSDFESKSEYIEVSEASGSTVTLYFDPASSSVSENESTEISIVASNFPAGFSGYNLTVAFDDPTVAEIVDIEYPSWALITENSTLPGTSIYMKTVDLEDAVKADAADVVLATLTVSGKEKGSANLSIGVKRLEEDFGNSIEPALLAGTIKVTLLSPLPDQEYAPKDLDGDGLYEDLTGNGEFSFVDIVAYFHNMDWIEENMPVEYFDFNGNGRIDFDDVVDMFAMI</sequence>
<dbReference type="FunFam" id="2.60.40.10:FF:000270">
    <property type="entry name" value="Cell surface protein"/>
    <property type="match status" value="12"/>
</dbReference>
<feature type="domain" description="PKD" evidence="1">
    <location>
        <begin position="2782"/>
        <end position="2865"/>
    </location>
</feature>
<feature type="domain" description="PKD" evidence="1">
    <location>
        <begin position="1411"/>
        <end position="1494"/>
    </location>
</feature>
<dbReference type="FunFam" id="2.40.128.630:FF:000001">
    <property type="entry name" value="Cell surface protein"/>
    <property type="match status" value="1"/>
</dbReference>
<dbReference type="InterPro" id="IPR021779">
    <property type="entry name" value="DUF3344"/>
</dbReference>
<dbReference type="InterPro" id="IPR018391">
    <property type="entry name" value="PQQ_b-propeller_rpt"/>
</dbReference>